<dbReference type="Proteomes" id="UP001152759">
    <property type="component" value="Chromosome 2"/>
</dbReference>
<sequence length="585" mass="66079">MFCISSPNCKVFAQIIHTLAKIGDEVLFEPRARSLVLKTKNLAESSYAETELQANFFSSFSFNPTLYQEDTINFKVTVRSLVSVVKSPHSFDKNVDTCLLRYEQGKFQLTVIISYSKGTTKEFIIPHIEYESFEANFSKADAKNYMLSDACTLMSAANQFKSGEDEITLSCGKENSILENYLQNAKDCKTTVKTTVRVDHQYLETYSINFPTAITFCLKEFKALLMLADNVRAPIAFYFDSPGKPLTLEVSEQGIFRINVLISTLQASTSDQQQSSQTPPASLASQSGQSNCDDNRQSAQVISTKNIPNSVAPPASSIFQNQSKANPIRVQNNIRDSDRFAHNFPIPTTSLNRQGSQNLSQNNGLVRSQNCDSSQRGHNKFNSNGNNDQNDMHDPSQTNTRYIQNDDPIRSQRRTHDLSQNNENVSHKNSHNAVQSNEPNNPVSSQPQNLDEAENFVPNDFILDPNDFAGDDFNLDEEPKSSKRCSDIEPPQSTKHPRKRRREPENNNTLEDIEAFVKEKRSSVNSEALNSKFDEVNHSRMKILHDPVNQLILNVFRWCFNPAKSWKKNRPKVIVYDSDGFTDSD</sequence>
<feature type="compositionally biased region" description="Polar residues" evidence="1">
    <location>
        <begin position="431"/>
        <end position="449"/>
    </location>
</feature>
<dbReference type="GO" id="GO:0071479">
    <property type="term" value="P:cellular response to ionizing radiation"/>
    <property type="evidence" value="ECO:0007669"/>
    <property type="project" value="TreeGrafter"/>
</dbReference>
<feature type="compositionally biased region" description="Low complexity" evidence="1">
    <location>
        <begin position="270"/>
        <end position="287"/>
    </location>
</feature>
<dbReference type="InterPro" id="IPR046938">
    <property type="entry name" value="DNA_clamp_sf"/>
</dbReference>
<dbReference type="Gene3D" id="3.70.10.10">
    <property type="match status" value="1"/>
</dbReference>
<organism evidence="2 3">
    <name type="scientific">Bemisia tabaci</name>
    <name type="common">Sweetpotato whitefly</name>
    <name type="synonym">Aleurodes tabaci</name>
    <dbReference type="NCBI Taxonomy" id="7038"/>
    <lineage>
        <taxon>Eukaryota</taxon>
        <taxon>Metazoa</taxon>
        <taxon>Ecdysozoa</taxon>
        <taxon>Arthropoda</taxon>
        <taxon>Hexapoda</taxon>
        <taxon>Insecta</taxon>
        <taxon>Pterygota</taxon>
        <taxon>Neoptera</taxon>
        <taxon>Paraneoptera</taxon>
        <taxon>Hemiptera</taxon>
        <taxon>Sternorrhyncha</taxon>
        <taxon>Aleyrodoidea</taxon>
        <taxon>Aleyrodidae</taxon>
        <taxon>Aleyrodinae</taxon>
        <taxon>Bemisia</taxon>
    </lineage>
</organism>
<dbReference type="InterPro" id="IPR007268">
    <property type="entry name" value="Rad9/Ddc1"/>
</dbReference>
<feature type="region of interest" description="Disordered" evidence="1">
    <location>
        <begin position="270"/>
        <end position="297"/>
    </location>
</feature>
<dbReference type="KEGG" id="btab:109032817"/>
<evidence type="ECO:0008006" key="4">
    <source>
        <dbReference type="Google" id="ProtNLM"/>
    </source>
</evidence>
<dbReference type="GO" id="GO:0006281">
    <property type="term" value="P:DNA repair"/>
    <property type="evidence" value="ECO:0007669"/>
    <property type="project" value="TreeGrafter"/>
</dbReference>
<feature type="compositionally biased region" description="Basic and acidic residues" evidence="1">
    <location>
        <begin position="477"/>
        <end position="487"/>
    </location>
</feature>
<evidence type="ECO:0000256" key="1">
    <source>
        <dbReference type="SAM" id="MobiDB-lite"/>
    </source>
</evidence>
<protein>
    <recommendedName>
        <fullName evidence="4">Cell cycle checkpoint control protein RAD9A</fullName>
    </recommendedName>
</protein>
<reference evidence="2" key="1">
    <citation type="submission" date="2021-12" db="EMBL/GenBank/DDBJ databases">
        <authorList>
            <person name="King R."/>
        </authorList>
    </citation>
    <scope>NUCLEOTIDE SEQUENCE</scope>
</reference>
<feature type="region of interest" description="Disordered" evidence="1">
    <location>
        <begin position="305"/>
        <end position="324"/>
    </location>
</feature>
<feature type="region of interest" description="Disordered" evidence="1">
    <location>
        <begin position="339"/>
        <end position="508"/>
    </location>
</feature>
<proteinExistence type="predicted"/>
<dbReference type="GO" id="GO:0031573">
    <property type="term" value="P:mitotic intra-S DNA damage checkpoint signaling"/>
    <property type="evidence" value="ECO:0007669"/>
    <property type="project" value="TreeGrafter"/>
</dbReference>
<name>A0A9P0A4R5_BEMTA</name>
<dbReference type="GO" id="GO:0030896">
    <property type="term" value="C:checkpoint clamp complex"/>
    <property type="evidence" value="ECO:0007669"/>
    <property type="project" value="InterPro"/>
</dbReference>
<dbReference type="GO" id="GO:0000076">
    <property type="term" value="P:DNA replication checkpoint signaling"/>
    <property type="evidence" value="ECO:0007669"/>
    <property type="project" value="TreeGrafter"/>
</dbReference>
<dbReference type="PANTHER" id="PTHR15237">
    <property type="entry name" value="DNA REPAIR PROTEIN RAD9"/>
    <property type="match status" value="1"/>
</dbReference>
<feature type="compositionally biased region" description="Basic and acidic residues" evidence="1">
    <location>
        <begin position="407"/>
        <end position="417"/>
    </location>
</feature>
<feature type="compositionally biased region" description="Polar residues" evidence="1">
    <location>
        <begin position="346"/>
        <end position="403"/>
    </location>
</feature>
<dbReference type="PANTHER" id="PTHR15237:SF0">
    <property type="entry name" value="CELL CYCLE CHECKPOINT CONTROL PROTEIN"/>
    <property type="match status" value="1"/>
</dbReference>
<dbReference type="AlphaFoldDB" id="A0A9P0A4R5"/>
<gene>
    <name evidence="2" type="ORF">BEMITA_LOCUS3405</name>
</gene>
<dbReference type="SUPFAM" id="SSF55979">
    <property type="entry name" value="DNA clamp"/>
    <property type="match status" value="1"/>
</dbReference>
<dbReference type="EMBL" id="OU963863">
    <property type="protein sequence ID" value="CAH0384025.1"/>
    <property type="molecule type" value="Genomic_DNA"/>
</dbReference>
<evidence type="ECO:0000313" key="2">
    <source>
        <dbReference type="EMBL" id="CAH0384025.1"/>
    </source>
</evidence>
<feature type="compositionally biased region" description="Polar residues" evidence="1">
    <location>
        <begin position="288"/>
        <end position="297"/>
    </location>
</feature>
<evidence type="ECO:0000313" key="3">
    <source>
        <dbReference type="Proteomes" id="UP001152759"/>
    </source>
</evidence>
<dbReference type="Pfam" id="PF04139">
    <property type="entry name" value="Rad9"/>
    <property type="match status" value="1"/>
</dbReference>
<accession>A0A9P0A4R5</accession>
<keyword evidence="3" id="KW-1185">Reference proteome</keyword>